<comment type="caution">
    <text evidence="2">The sequence shown here is derived from an EMBL/GenBank/DDBJ whole genome shotgun (WGS) entry which is preliminary data.</text>
</comment>
<dbReference type="Proteomes" id="UP000324222">
    <property type="component" value="Unassembled WGS sequence"/>
</dbReference>
<dbReference type="EMBL" id="VSRR010000214">
    <property type="protein sequence ID" value="MPC12383.1"/>
    <property type="molecule type" value="Genomic_DNA"/>
</dbReference>
<protein>
    <submittedName>
        <fullName evidence="2">Uncharacterized protein</fullName>
    </submittedName>
</protein>
<feature type="region of interest" description="Disordered" evidence="1">
    <location>
        <begin position="1"/>
        <end position="42"/>
    </location>
</feature>
<evidence type="ECO:0000313" key="3">
    <source>
        <dbReference type="Proteomes" id="UP000324222"/>
    </source>
</evidence>
<keyword evidence="3" id="KW-1185">Reference proteome</keyword>
<reference evidence="2 3" key="1">
    <citation type="submission" date="2019-05" db="EMBL/GenBank/DDBJ databases">
        <title>Another draft genome of Portunus trituberculatus and its Hox gene families provides insights of decapod evolution.</title>
        <authorList>
            <person name="Jeong J.-H."/>
            <person name="Song I."/>
            <person name="Kim S."/>
            <person name="Choi T."/>
            <person name="Kim D."/>
            <person name="Ryu S."/>
            <person name="Kim W."/>
        </authorList>
    </citation>
    <scope>NUCLEOTIDE SEQUENCE [LARGE SCALE GENOMIC DNA]</scope>
    <source>
        <tissue evidence="2">Muscle</tissue>
    </source>
</reference>
<dbReference type="AlphaFoldDB" id="A0A5B7CY52"/>
<organism evidence="2 3">
    <name type="scientific">Portunus trituberculatus</name>
    <name type="common">Swimming crab</name>
    <name type="synonym">Neptunus trituberculatus</name>
    <dbReference type="NCBI Taxonomy" id="210409"/>
    <lineage>
        <taxon>Eukaryota</taxon>
        <taxon>Metazoa</taxon>
        <taxon>Ecdysozoa</taxon>
        <taxon>Arthropoda</taxon>
        <taxon>Crustacea</taxon>
        <taxon>Multicrustacea</taxon>
        <taxon>Malacostraca</taxon>
        <taxon>Eumalacostraca</taxon>
        <taxon>Eucarida</taxon>
        <taxon>Decapoda</taxon>
        <taxon>Pleocyemata</taxon>
        <taxon>Brachyura</taxon>
        <taxon>Eubrachyura</taxon>
        <taxon>Portunoidea</taxon>
        <taxon>Portunidae</taxon>
        <taxon>Portuninae</taxon>
        <taxon>Portunus</taxon>
    </lineage>
</organism>
<accession>A0A5B7CY52</accession>
<evidence type="ECO:0000313" key="2">
    <source>
        <dbReference type="EMBL" id="MPC12383.1"/>
    </source>
</evidence>
<sequence length="70" mass="7996">MHHFPGAELHATAAAYGEERAKAPERKSKRERDEKKEGRDGYEHYREFKAREILHGAKIIDGGGGFLRCE</sequence>
<name>A0A5B7CY52_PORTR</name>
<gene>
    <name evidence="2" type="ORF">E2C01_005073</name>
</gene>
<proteinExistence type="predicted"/>
<feature type="compositionally biased region" description="Basic and acidic residues" evidence="1">
    <location>
        <begin position="17"/>
        <end position="42"/>
    </location>
</feature>
<evidence type="ECO:0000256" key="1">
    <source>
        <dbReference type="SAM" id="MobiDB-lite"/>
    </source>
</evidence>